<evidence type="ECO:0000256" key="1">
    <source>
        <dbReference type="SAM" id="SignalP"/>
    </source>
</evidence>
<evidence type="ECO:0000313" key="2">
    <source>
        <dbReference type="EMBL" id="MBR1140825.1"/>
    </source>
</evidence>
<feature type="signal peptide" evidence="1">
    <location>
        <begin position="1"/>
        <end position="24"/>
    </location>
</feature>
<dbReference type="EMBL" id="JAFCLK010000048">
    <property type="protein sequence ID" value="MBR1140825.1"/>
    <property type="molecule type" value="Genomic_DNA"/>
</dbReference>
<comment type="caution">
    <text evidence="2">The sequence shown here is derived from an EMBL/GenBank/DDBJ whole genome shotgun (WGS) entry which is preliminary data.</text>
</comment>
<evidence type="ECO:0000313" key="3">
    <source>
        <dbReference type="Proteomes" id="UP001314635"/>
    </source>
</evidence>
<keyword evidence="1" id="KW-0732">Signal</keyword>
<protein>
    <recommendedName>
        <fullName evidence="4">Secreted protein</fullName>
    </recommendedName>
</protein>
<name>A0ABS5GHL2_9BRAD</name>
<gene>
    <name evidence="2" type="ORF">JQ619_34265</name>
</gene>
<sequence>MRILPKIFMTTGLFLAMSAVGAQATCLSIDYSGPFWVNHCSTSVWVNWSDNAYCGNWSCSDRVGAGQRSTASIGSRVQWCEWTGGAAGRGPC</sequence>
<evidence type="ECO:0008006" key="4">
    <source>
        <dbReference type="Google" id="ProtNLM"/>
    </source>
</evidence>
<feature type="chain" id="PRO_5047369671" description="Secreted protein" evidence="1">
    <location>
        <begin position="25"/>
        <end position="92"/>
    </location>
</feature>
<keyword evidence="3" id="KW-1185">Reference proteome</keyword>
<organism evidence="2 3">
    <name type="scientific">Bradyrhizobium denitrificans</name>
    <dbReference type="NCBI Taxonomy" id="2734912"/>
    <lineage>
        <taxon>Bacteria</taxon>
        <taxon>Pseudomonadati</taxon>
        <taxon>Pseudomonadota</taxon>
        <taxon>Alphaproteobacteria</taxon>
        <taxon>Hyphomicrobiales</taxon>
        <taxon>Nitrobacteraceae</taxon>
        <taxon>Bradyrhizobium</taxon>
    </lineage>
</organism>
<reference evidence="3" key="1">
    <citation type="journal article" date="2021" name="ISME J.">
        <title>Evolutionary origin and ecological implication of a unique nif island in free-living Bradyrhizobium lineages.</title>
        <authorList>
            <person name="Tao J."/>
        </authorList>
    </citation>
    <scope>NUCLEOTIDE SEQUENCE [LARGE SCALE GENOMIC DNA]</scope>
    <source>
        <strain evidence="3">SZCCT0094</strain>
    </source>
</reference>
<proteinExistence type="predicted"/>
<accession>A0ABS5GHL2</accession>
<dbReference type="RefSeq" id="WP_172241706.1">
    <property type="nucleotide sequence ID" value="NZ_JABFDP010000034.1"/>
</dbReference>
<dbReference type="Proteomes" id="UP001314635">
    <property type="component" value="Unassembled WGS sequence"/>
</dbReference>